<proteinExistence type="predicted"/>
<feature type="region of interest" description="Disordered" evidence="1">
    <location>
        <begin position="42"/>
        <end position="77"/>
    </location>
</feature>
<comment type="caution">
    <text evidence="2">The sequence shown here is derived from an EMBL/GenBank/DDBJ whole genome shotgun (WGS) entry which is preliminary data.</text>
</comment>
<evidence type="ECO:0000313" key="3">
    <source>
        <dbReference type="Proteomes" id="UP001221898"/>
    </source>
</evidence>
<protein>
    <submittedName>
        <fullName evidence="2">Uncharacterized protein</fullName>
    </submittedName>
</protein>
<dbReference type="EMBL" id="JAINUG010000135">
    <property type="protein sequence ID" value="KAJ8393664.1"/>
    <property type="molecule type" value="Genomic_DNA"/>
</dbReference>
<name>A0AAD7S0F8_9TELE</name>
<keyword evidence="3" id="KW-1185">Reference proteome</keyword>
<gene>
    <name evidence="2" type="ORF">AAFF_G00058830</name>
</gene>
<evidence type="ECO:0000256" key="1">
    <source>
        <dbReference type="SAM" id="MobiDB-lite"/>
    </source>
</evidence>
<dbReference type="AlphaFoldDB" id="A0AAD7S0F8"/>
<feature type="compositionally biased region" description="Polar residues" evidence="1">
    <location>
        <begin position="106"/>
        <end position="128"/>
    </location>
</feature>
<accession>A0AAD7S0F8</accession>
<sequence length="155" mass="15776">MDSEGVGNPTCFAWATSADLATLVALPAQKPVTCLRGGIPTEGPTVGSTAEKSSRRARASLHSTPGNAKPRAKPTGCPLMEHGAPLPYCTAGGEPGKGMPLACMRPNSSVSGSPRSQPTAGSSDSNPQACCCSSRSMRVVSDNPGNRGLFGSIYL</sequence>
<organism evidence="2 3">
    <name type="scientific">Aldrovandia affinis</name>
    <dbReference type="NCBI Taxonomy" id="143900"/>
    <lineage>
        <taxon>Eukaryota</taxon>
        <taxon>Metazoa</taxon>
        <taxon>Chordata</taxon>
        <taxon>Craniata</taxon>
        <taxon>Vertebrata</taxon>
        <taxon>Euteleostomi</taxon>
        <taxon>Actinopterygii</taxon>
        <taxon>Neopterygii</taxon>
        <taxon>Teleostei</taxon>
        <taxon>Notacanthiformes</taxon>
        <taxon>Halosauridae</taxon>
        <taxon>Aldrovandia</taxon>
    </lineage>
</organism>
<reference evidence="2" key="1">
    <citation type="journal article" date="2023" name="Science">
        <title>Genome structures resolve the early diversification of teleost fishes.</title>
        <authorList>
            <person name="Parey E."/>
            <person name="Louis A."/>
            <person name="Montfort J."/>
            <person name="Bouchez O."/>
            <person name="Roques C."/>
            <person name="Iampietro C."/>
            <person name="Lluch J."/>
            <person name="Castinel A."/>
            <person name="Donnadieu C."/>
            <person name="Desvignes T."/>
            <person name="Floi Bucao C."/>
            <person name="Jouanno E."/>
            <person name="Wen M."/>
            <person name="Mejri S."/>
            <person name="Dirks R."/>
            <person name="Jansen H."/>
            <person name="Henkel C."/>
            <person name="Chen W.J."/>
            <person name="Zahm M."/>
            <person name="Cabau C."/>
            <person name="Klopp C."/>
            <person name="Thompson A.W."/>
            <person name="Robinson-Rechavi M."/>
            <person name="Braasch I."/>
            <person name="Lecointre G."/>
            <person name="Bobe J."/>
            <person name="Postlethwait J.H."/>
            <person name="Berthelot C."/>
            <person name="Roest Crollius H."/>
            <person name="Guiguen Y."/>
        </authorList>
    </citation>
    <scope>NUCLEOTIDE SEQUENCE</scope>
    <source>
        <strain evidence="2">NC1722</strain>
    </source>
</reference>
<feature type="region of interest" description="Disordered" evidence="1">
    <location>
        <begin position="101"/>
        <end position="129"/>
    </location>
</feature>
<dbReference type="Proteomes" id="UP001221898">
    <property type="component" value="Unassembled WGS sequence"/>
</dbReference>
<evidence type="ECO:0000313" key="2">
    <source>
        <dbReference type="EMBL" id="KAJ8393664.1"/>
    </source>
</evidence>